<dbReference type="SMART" id="SM00256">
    <property type="entry name" value="FBOX"/>
    <property type="match status" value="1"/>
</dbReference>
<dbReference type="SUPFAM" id="SSF81383">
    <property type="entry name" value="F-box domain"/>
    <property type="match status" value="1"/>
</dbReference>
<dbReference type="PANTHER" id="PTHR12125:SF9">
    <property type="entry name" value="F-BOX ONLY PROTEIN 27"/>
    <property type="match status" value="1"/>
</dbReference>
<dbReference type="GO" id="GO:0061630">
    <property type="term" value="F:ubiquitin protein ligase activity"/>
    <property type="evidence" value="ECO:0007669"/>
    <property type="project" value="TreeGrafter"/>
</dbReference>
<dbReference type="GO" id="GO:0019005">
    <property type="term" value="C:SCF ubiquitin ligase complex"/>
    <property type="evidence" value="ECO:0007669"/>
    <property type="project" value="TreeGrafter"/>
</dbReference>
<dbReference type="InterPro" id="IPR001810">
    <property type="entry name" value="F-box_dom"/>
</dbReference>
<evidence type="ECO:0000256" key="2">
    <source>
        <dbReference type="ARBA" id="ARBA00022786"/>
    </source>
</evidence>
<dbReference type="Pfam" id="PF12937">
    <property type="entry name" value="F-box-like"/>
    <property type="match status" value="1"/>
</dbReference>
<evidence type="ECO:0000256" key="1">
    <source>
        <dbReference type="ARBA" id="ARBA00004906"/>
    </source>
</evidence>
<accession>A0A8B8X4D5</accession>
<keyword evidence="6" id="KW-1185">Reference proteome</keyword>
<dbReference type="InterPro" id="IPR007397">
    <property type="entry name" value="F-box-assoc_dom"/>
</dbReference>
<dbReference type="GO" id="GO:0036503">
    <property type="term" value="P:ERAD pathway"/>
    <property type="evidence" value="ECO:0007669"/>
    <property type="project" value="TreeGrafter"/>
</dbReference>
<dbReference type="SMART" id="SM01198">
    <property type="entry name" value="FBA"/>
    <property type="match status" value="1"/>
</dbReference>
<dbReference type="GO" id="GO:0031146">
    <property type="term" value="P:SCF-dependent proteasomal ubiquitin-dependent protein catabolic process"/>
    <property type="evidence" value="ECO:0007669"/>
    <property type="project" value="TreeGrafter"/>
</dbReference>
<dbReference type="GeneID" id="118893253"/>
<feature type="region of interest" description="Disordered" evidence="3">
    <location>
        <begin position="19"/>
        <end position="45"/>
    </location>
</feature>
<dbReference type="Pfam" id="PF04300">
    <property type="entry name" value="FBA"/>
    <property type="match status" value="1"/>
</dbReference>
<reference evidence="7" key="1">
    <citation type="submission" date="2025-08" db="UniProtKB">
        <authorList>
            <consortium name="RefSeq"/>
        </authorList>
    </citation>
    <scope>IDENTIFICATION</scope>
    <source>
        <tissue evidence="7">Epidermis and Blubber</tissue>
    </source>
</reference>
<dbReference type="PANTHER" id="PTHR12125">
    <property type="entry name" value="F-BOX ONLY PROTEIN 6-LIKE PROTEIN"/>
    <property type="match status" value="1"/>
</dbReference>
<dbReference type="InterPro" id="IPR039752">
    <property type="entry name" value="F-box_only"/>
</dbReference>
<dbReference type="KEGG" id="bmus:118893253"/>
<dbReference type="Gene3D" id="2.60.120.260">
    <property type="entry name" value="Galactose-binding domain-like"/>
    <property type="match status" value="1"/>
</dbReference>
<feature type="domain" description="FBA" evidence="5">
    <location>
        <begin position="123"/>
        <end position="268"/>
    </location>
</feature>
<keyword evidence="2" id="KW-0833">Ubl conjugation pathway</keyword>
<feature type="non-terminal residue" evidence="7">
    <location>
        <position position="1"/>
    </location>
</feature>
<evidence type="ECO:0000259" key="5">
    <source>
        <dbReference type="PROSITE" id="PS51114"/>
    </source>
</evidence>
<dbReference type="PROSITE" id="PS51114">
    <property type="entry name" value="FBA"/>
    <property type="match status" value="1"/>
</dbReference>
<sequence length="268" mass="30570">WPTREEQWLRCPQWQPGLARRPRTCTSASRDLPARVSAPDPEPEEALGLGQLPMELLEMVLSHVPPHMLLGHCRRVCRCWRDLVDCQDVRLSILARDRAALSPVLHTYLPPADDLRPCILGCFYERGPIGRNLLRNPKGLEGFRDWTMQSSGDGWGEEDNLEVRPGAASRASFLSAYKWCHKKEMLDLEEEGLWPELLYSGKIEICVSAGWTDQQGTACVYELTVQLLDANQTMLHNFSPMRVSIQQGRNSVRFEVNHVFFSFKIGVR</sequence>
<dbReference type="Gene3D" id="1.20.1280.50">
    <property type="match status" value="1"/>
</dbReference>
<dbReference type="PROSITE" id="PS50181">
    <property type="entry name" value="FBOX"/>
    <property type="match status" value="1"/>
</dbReference>
<dbReference type="FunFam" id="1.20.1280.50:FF:000002">
    <property type="entry name" value="F-box only protein 44"/>
    <property type="match status" value="1"/>
</dbReference>
<evidence type="ECO:0000313" key="7">
    <source>
        <dbReference type="RefSeq" id="XP_036704487.1"/>
    </source>
</evidence>
<dbReference type="RefSeq" id="XP_036704487.1">
    <property type="nucleotide sequence ID" value="XM_036848592.1"/>
</dbReference>
<comment type="pathway">
    <text evidence="1">Protein modification; protein ubiquitination.</text>
</comment>
<organism evidence="6 7">
    <name type="scientific">Balaenoptera musculus</name>
    <name type="common">Blue whale</name>
    <dbReference type="NCBI Taxonomy" id="9771"/>
    <lineage>
        <taxon>Eukaryota</taxon>
        <taxon>Metazoa</taxon>
        <taxon>Chordata</taxon>
        <taxon>Craniata</taxon>
        <taxon>Vertebrata</taxon>
        <taxon>Euteleostomi</taxon>
        <taxon>Mammalia</taxon>
        <taxon>Eutheria</taxon>
        <taxon>Laurasiatheria</taxon>
        <taxon>Artiodactyla</taxon>
        <taxon>Whippomorpha</taxon>
        <taxon>Cetacea</taxon>
        <taxon>Mysticeti</taxon>
        <taxon>Balaenopteridae</taxon>
        <taxon>Balaenoptera</taxon>
    </lineage>
</organism>
<name>A0A8B8X4D5_BALMU</name>
<feature type="domain" description="F-box" evidence="4">
    <location>
        <begin position="46"/>
        <end position="94"/>
    </location>
</feature>
<gene>
    <name evidence="7" type="primary">LOC118893253</name>
</gene>
<dbReference type="FunFam" id="2.60.120.260:FF:000012">
    <property type="entry name" value="F-box only protein 2"/>
    <property type="match status" value="1"/>
</dbReference>
<proteinExistence type="predicted"/>
<dbReference type="InterPro" id="IPR008979">
    <property type="entry name" value="Galactose-bd-like_sf"/>
</dbReference>
<dbReference type="GO" id="GO:0005737">
    <property type="term" value="C:cytoplasm"/>
    <property type="evidence" value="ECO:0007669"/>
    <property type="project" value="UniProtKB-ARBA"/>
</dbReference>
<dbReference type="AlphaFoldDB" id="A0A8B8X4D5"/>
<evidence type="ECO:0000256" key="3">
    <source>
        <dbReference type="SAM" id="MobiDB-lite"/>
    </source>
</evidence>
<protein>
    <submittedName>
        <fullName evidence="7">LOW QUALITY PROTEIN: F-box only protein 27-like</fullName>
    </submittedName>
</protein>
<dbReference type="OrthoDB" id="1107553at2759"/>
<evidence type="ECO:0000313" key="6">
    <source>
        <dbReference type="Proteomes" id="UP000694857"/>
    </source>
</evidence>
<dbReference type="SUPFAM" id="SSF49785">
    <property type="entry name" value="Galactose-binding domain-like"/>
    <property type="match status" value="1"/>
</dbReference>
<dbReference type="Proteomes" id="UP000694857">
    <property type="component" value="Chromosome 3"/>
</dbReference>
<dbReference type="GO" id="GO:0006516">
    <property type="term" value="P:glycoprotein catabolic process"/>
    <property type="evidence" value="ECO:0007669"/>
    <property type="project" value="TreeGrafter"/>
</dbReference>
<dbReference type="InterPro" id="IPR036047">
    <property type="entry name" value="F-box-like_dom_sf"/>
</dbReference>
<evidence type="ECO:0000259" key="4">
    <source>
        <dbReference type="PROSITE" id="PS50181"/>
    </source>
</evidence>